<keyword evidence="4" id="KW-1185">Reference proteome</keyword>
<accession>A0A0B5DSW1</accession>
<protein>
    <submittedName>
        <fullName evidence="3">Uncharacterized protein</fullName>
    </submittedName>
</protein>
<feature type="transmembrane region" description="Helical" evidence="2">
    <location>
        <begin position="6"/>
        <end position="21"/>
    </location>
</feature>
<gene>
    <name evidence="3" type="ORF">P73_1424</name>
</gene>
<reference evidence="3 4" key="1">
    <citation type="journal article" date="2014" name="Int. J. Syst. Evol. Microbiol.">
        <title>Celeribacter indicus sp. nov., a polycyclic aromatic hydrocarbon-degrading bacterium from deep-sea sediment and reclassification of Huaishuia halophila as Celeribacter halophilus comb. nov.</title>
        <authorList>
            <person name="Lai Q."/>
            <person name="Cao J."/>
            <person name="Yuan J."/>
            <person name="Li F."/>
            <person name="Shao Z."/>
        </authorList>
    </citation>
    <scope>NUCLEOTIDE SEQUENCE [LARGE SCALE GENOMIC DNA]</scope>
    <source>
        <strain evidence="3">P73</strain>
    </source>
</reference>
<evidence type="ECO:0000256" key="1">
    <source>
        <dbReference type="SAM" id="MobiDB-lite"/>
    </source>
</evidence>
<evidence type="ECO:0000313" key="3">
    <source>
        <dbReference type="EMBL" id="AJE46139.1"/>
    </source>
</evidence>
<dbReference type="RefSeq" id="WP_052453089.1">
    <property type="nucleotide sequence ID" value="NZ_CP004393.1"/>
</dbReference>
<sequence length="187" mass="20494">MVIITNILAALTIAAFVGLFFKRIRKRAALVLAVSFVAGAVAQGIETARLDKEAQAAGFMDHKDFLAAEDADVESPEEWQTVRSERDAEEHSRAEQARLAEECSDRHSAEAFVMSQRPVKAALRAPATADFPSINTVTVTRAEGCRYVVNGYVDAQNGFGAQIRTSYRAVMQRDPDNGSWSVVELDM</sequence>
<dbReference type="Proteomes" id="UP000031521">
    <property type="component" value="Chromosome"/>
</dbReference>
<keyword evidence="2" id="KW-1133">Transmembrane helix</keyword>
<feature type="region of interest" description="Disordered" evidence="1">
    <location>
        <begin position="70"/>
        <end position="91"/>
    </location>
</feature>
<dbReference type="AlphaFoldDB" id="A0A0B5DSW1"/>
<organism evidence="3 4">
    <name type="scientific">Celeribacter indicus</name>
    <dbReference type="NCBI Taxonomy" id="1208324"/>
    <lineage>
        <taxon>Bacteria</taxon>
        <taxon>Pseudomonadati</taxon>
        <taxon>Pseudomonadota</taxon>
        <taxon>Alphaproteobacteria</taxon>
        <taxon>Rhodobacterales</taxon>
        <taxon>Roseobacteraceae</taxon>
        <taxon>Celeribacter</taxon>
    </lineage>
</organism>
<evidence type="ECO:0000256" key="2">
    <source>
        <dbReference type="SAM" id="Phobius"/>
    </source>
</evidence>
<keyword evidence="2" id="KW-0812">Transmembrane</keyword>
<keyword evidence="2" id="KW-0472">Membrane</keyword>
<feature type="transmembrane region" description="Helical" evidence="2">
    <location>
        <begin position="28"/>
        <end position="45"/>
    </location>
</feature>
<dbReference type="KEGG" id="cid:P73_1424"/>
<dbReference type="OrthoDB" id="74312at2"/>
<evidence type="ECO:0000313" key="4">
    <source>
        <dbReference type="Proteomes" id="UP000031521"/>
    </source>
</evidence>
<dbReference type="HOGENOM" id="CLU_1445239_0_0_5"/>
<proteinExistence type="predicted"/>
<name>A0A0B5DSW1_9RHOB</name>
<dbReference type="EMBL" id="CP004393">
    <property type="protein sequence ID" value="AJE46139.1"/>
    <property type="molecule type" value="Genomic_DNA"/>
</dbReference>